<dbReference type="InterPro" id="IPR001046">
    <property type="entry name" value="NRAMP_fam"/>
</dbReference>
<dbReference type="PATRIC" id="fig|507754.4.peg.952"/>
<organism evidence="7 8">
    <name type="scientific">Acidiplasma aeolicum</name>
    <dbReference type="NCBI Taxonomy" id="507754"/>
    <lineage>
        <taxon>Archaea</taxon>
        <taxon>Methanobacteriati</taxon>
        <taxon>Thermoplasmatota</taxon>
        <taxon>Thermoplasmata</taxon>
        <taxon>Thermoplasmatales</taxon>
        <taxon>Ferroplasmaceae</taxon>
        <taxon>Acidiplasma</taxon>
    </lineage>
</organism>
<feature type="transmembrane region" description="Helical" evidence="6">
    <location>
        <begin position="331"/>
        <end position="350"/>
    </location>
</feature>
<dbReference type="Proteomes" id="UP000050515">
    <property type="component" value="Unassembled WGS sequence"/>
</dbReference>
<feature type="transmembrane region" description="Helical" evidence="6">
    <location>
        <begin position="188"/>
        <end position="208"/>
    </location>
</feature>
<feature type="transmembrane region" description="Helical" evidence="6">
    <location>
        <begin position="396"/>
        <end position="413"/>
    </location>
</feature>
<feature type="transmembrane region" description="Helical" evidence="6">
    <location>
        <begin position="247"/>
        <end position="268"/>
    </location>
</feature>
<dbReference type="PANTHER" id="PTHR11706:SF33">
    <property type="entry name" value="NATURAL RESISTANCE-ASSOCIATED MACROPHAGE PROTEIN 2"/>
    <property type="match status" value="1"/>
</dbReference>
<feature type="transmembrane region" description="Helical" evidence="6">
    <location>
        <begin position="118"/>
        <end position="142"/>
    </location>
</feature>
<dbReference type="GeneID" id="84222581"/>
<feature type="transmembrane region" description="Helical" evidence="6">
    <location>
        <begin position="94"/>
        <end position="112"/>
    </location>
</feature>
<dbReference type="Pfam" id="PF01566">
    <property type="entry name" value="Nramp"/>
    <property type="match status" value="1"/>
</dbReference>
<reference evidence="7 8" key="1">
    <citation type="submission" date="2015-09" db="EMBL/GenBank/DDBJ databases">
        <title>Draft genome sequence of Acidiplasma aeolicum DSM 18409.</title>
        <authorList>
            <person name="Hemp J."/>
        </authorList>
    </citation>
    <scope>NUCLEOTIDE SEQUENCE [LARGE SCALE GENOMIC DNA]</scope>
    <source>
        <strain evidence="7 8">V</strain>
    </source>
</reference>
<keyword evidence="4 6" id="KW-1133">Transmembrane helix</keyword>
<name>A0A0P9CMZ6_9ARCH</name>
<evidence type="ECO:0008006" key="9">
    <source>
        <dbReference type="Google" id="ProtNLM"/>
    </source>
</evidence>
<evidence type="ECO:0000256" key="4">
    <source>
        <dbReference type="ARBA" id="ARBA00022989"/>
    </source>
</evidence>
<keyword evidence="2" id="KW-0813">Transport</keyword>
<evidence type="ECO:0000313" key="7">
    <source>
        <dbReference type="EMBL" id="KPV46937.1"/>
    </source>
</evidence>
<feature type="transmembrane region" description="Helical" evidence="6">
    <location>
        <begin position="18"/>
        <end position="36"/>
    </location>
</feature>
<evidence type="ECO:0000256" key="1">
    <source>
        <dbReference type="ARBA" id="ARBA00004141"/>
    </source>
</evidence>
<feature type="transmembrane region" description="Helical" evidence="6">
    <location>
        <begin position="154"/>
        <end position="176"/>
    </location>
</feature>
<sequence length="414" mass="45887">MNEESDLNLRSRKSRLRFYLRFFGPAWLVMIADMDASSTIGAAETGAIFKYGLIWFMILMILPLYFVQEISGRIGIATSKGLGDVIRENYSKKVSVIMSFPMALTDVVTYAIEYMGIAIGLNLMGIPILISLPVIYVVHLFVVSRHGYRKTEKILIPITLVLIVAFIVDLFLRGFINSSPVYFSPGYSYIFILAVNVGAVIMPFMLFFQASATANKVRYVKNSYIDINNTRSDEIDRAALKSMKRETLFGAIVSELLMVIVEMVFSGVPKTTDFASASQLSVALDAVAGSFSPYLFGIGLIAAGFIALIVISMGSAWGVVESLNINKKHVFTVYVLESLPAVIAGMILPADMLINSVLYLLVIFVFVLIGPGVIMGIIGQNRKIMGKFYMKKLTRIFYWLSLIFVVFFGVLAII</sequence>
<protein>
    <recommendedName>
        <fullName evidence="9">Manganese transporter</fullName>
    </recommendedName>
</protein>
<dbReference type="GO" id="GO:0005886">
    <property type="term" value="C:plasma membrane"/>
    <property type="evidence" value="ECO:0007669"/>
    <property type="project" value="TreeGrafter"/>
</dbReference>
<feature type="transmembrane region" description="Helical" evidence="6">
    <location>
        <begin position="48"/>
        <end position="67"/>
    </location>
</feature>
<keyword evidence="3 6" id="KW-0812">Transmembrane</keyword>
<evidence type="ECO:0000256" key="3">
    <source>
        <dbReference type="ARBA" id="ARBA00022692"/>
    </source>
</evidence>
<gene>
    <name evidence="7" type="ORF">SE19_03235</name>
</gene>
<dbReference type="GO" id="GO:0015086">
    <property type="term" value="F:cadmium ion transmembrane transporter activity"/>
    <property type="evidence" value="ECO:0007669"/>
    <property type="project" value="TreeGrafter"/>
</dbReference>
<dbReference type="RefSeq" id="WP_048101434.1">
    <property type="nucleotide sequence ID" value="NZ_JBBYJF010000038.1"/>
</dbReference>
<dbReference type="GO" id="GO:0034755">
    <property type="term" value="P:iron ion transmembrane transport"/>
    <property type="evidence" value="ECO:0007669"/>
    <property type="project" value="TreeGrafter"/>
</dbReference>
<evidence type="ECO:0000313" key="8">
    <source>
        <dbReference type="Proteomes" id="UP000050515"/>
    </source>
</evidence>
<comment type="caution">
    <text evidence="7">The sequence shown here is derived from an EMBL/GenBank/DDBJ whole genome shotgun (WGS) entry which is preliminary data.</text>
</comment>
<accession>A0A0P9CMZ6</accession>
<dbReference type="EMBL" id="LJCQ01000159">
    <property type="protein sequence ID" value="KPV46937.1"/>
    <property type="molecule type" value="Genomic_DNA"/>
</dbReference>
<evidence type="ECO:0000256" key="2">
    <source>
        <dbReference type="ARBA" id="ARBA00022448"/>
    </source>
</evidence>
<dbReference type="AlphaFoldDB" id="A0A0P9CMZ6"/>
<comment type="subcellular location">
    <subcellularLocation>
        <location evidence="1">Membrane</location>
        <topology evidence="1">Multi-pass membrane protein</topology>
    </subcellularLocation>
</comment>
<evidence type="ECO:0000256" key="5">
    <source>
        <dbReference type="ARBA" id="ARBA00023136"/>
    </source>
</evidence>
<keyword evidence="5 6" id="KW-0472">Membrane</keyword>
<feature type="transmembrane region" description="Helical" evidence="6">
    <location>
        <begin position="356"/>
        <end position="375"/>
    </location>
</feature>
<dbReference type="GO" id="GO:0005384">
    <property type="term" value="F:manganese ion transmembrane transporter activity"/>
    <property type="evidence" value="ECO:0007669"/>
    <property type="project" value="TreeGrafter"/>
</dbReference>
<feature type="transmembrane region" description="Helical" evidence="6">
    <location>
        <begin position="294"/>
        <end position="319"/>
    </location>
</feature>
<evidence type="ECO:0000256" key="6">
    <source>
        <dbReference type="SAM" id="Phobius"/>
    </source>
</evidence>
<dbReference type="PANTHER" id="PTHR11706">
    <property type="entry name" value="SOLUTE CARRIER PROTEIN FAMILY 11 MEMBER"/>
    <property type="match status" value="1"/>
</dbReference>
<proteinExistence type="predicted"/>